<evidence type="ECO:0000313" key="1">
    <source>
        <dbReference type="EMBL" id="EMI25032.1"/>
    </source>
</evidence>
<reference evidence="1 2" key="1">
    <citation type="journal article" date="2013" name="Mar. Genomics">
        <title>Expression of sulfatases in Rhodopirellula baltica and the diversity of sulfatases in the genus Rhodopirellula.</title>
        <authorList>
            <person name="Wegner C.E."/>
            <person name="Richter-Heitmann T."/>
            <person name="Klindworth A."/>
            <person name="Klockow C."/>
            <person name="Richter M."/>
            <person name="Achstetter T."/>
            <person name="Glockner F.O."/>
            <person name="Harder J."/>
        </authorList>
    </citation>
    <scope>NUCLEOTIDE SEQUENCE [LARGE SCALE GENOMIC DNA]</scope>
    <source>
        <strain evidence="1 2">SH398</strain>
    </source>
</reference>
<comment type="caution">
    <text evidence="1">The sequence shown here is derived from an EMBL/GenBank/DDBJ whole genome shotgun (WGS) entry which is preliminary data.</text>
</comment>
<gene>
    <name evidence="1" type="ORF">RESH_04390</name>
</gene>
<evidence type="ECO:0000313" key="2">
    <source>
        <dbReference type="Proteomes" id="UP000011996"/>
    </source>
</evidence>
<dbReference type="AlphaFoldDB" id="M5SBG6"/>
<dbReference type="PATRIC" id="fig|1263868.3.peg.4761"/>
<name>M5SBG6_9BACT</name>
<protein>
    <submittedName>
        <fullName evidence="1">Uncharacterized protein</fullName>
    </submittedName>
</protein>
<accession>M5SBG6</accession>
<proteinExistence type="predicted"/>
<dbReference type="EMBL" id="ANOF01000142">
    <property type="protein sequence ID" value="EMI25032.1"/>
    <property type="molecule type" value="Genomic_DNA"/>
</dbReference>
<organism evidence="1 2">
    <name type="scientific">Rhodopirellula europaea SH398</name>
    <dbReference type="NCBI Taxonomy" id="1263868"/>
    <lineage>
        <taxon>Bacteria</taxon>
        <taxon>Pseudomonadati</taxon>
        <taxon>Planctomycetota</taxon>
        <taxon>Planctomycetia</taxon>
        <taxon>Pirellulales</taxon>
        <taxon>Pirellulaceae</taxon>
        <taxon>Rhodopirellula</taxon>
    </lineage>
</organism>
<sequence length="57" mass="6281">MHAHCFSIGCGRYRPRIEKSREEITISVDCVVQRDPPSPADGGRFVGPVALRCHESG</sequence>
<dbReference type="Proteomes" id="UP000011996">
    <property type="component" value="Unassembled WGS sequence"/>
</dbReference>